<comment type="subcellular location">
    <subcellularLocation>
        <location evidence="1">Membrane</location>
        <topology evidence="1">Multi-pass membrane protein</topology>
    </subcellularLocation>
</comment>
<evidence type="ECO:0000256" key="5">
    <source>
        <dbReference type="SAM" id="Phobius"/>
    </source>
</evidence>
<dbReference type="GO" id="GO:0005635">
    <property type="term" value="C:nuclear envelope"/>
    <property type="evidence" value="ECO:0007669"/>
    <property type="project" value="TreeGrafter"/>
</dbReference>
<keyword evidence="3 5" id="KW-1133">Transmembrane helix</keyword>
<keyword evidence="4 5" id="KW-0472">Membrane</keyword>
<gene>
    <name evidence="6" type="ORF">MYCIT1_LOCUS2803</name>
</gene>
<dbReference type="SUPFAM" id="SSF161084">
    <property type="entry name" value="MAPEG domain-like"/>
    <property type="match status" value="1"/>
</dbReference>
<evidence type="ECO:0000313" key="7">
    <source>
        <dbReference type="Proteomes" id="UP001295794"/>
    </source>
</evidence>
<reference evidence="6" key="1">
    <citation type="submission" date="2023-11" db="EMBL/GenBank/DDBJ databases">
        <authorList>
            <person name="De Vega J J."/>
            <person name="De Vega J J."/>
        </authorList>
    </citation>
    <scope>NUCLEOTIDE SEQUENCE</scope>
</reference>
<name>A0AAD2GW32_9AGAR</name>
<dbReference type="InterPro" id="IPR050997">
    <property type="entry name" value="MAPEG"/>
</dbReference>
<dbReference type="InterPro" id="IPR023352">
    <property type="entry name" value="MAPEG-like_dom_sf"/>
</dbReference>
<evidence type="ECO:0000313" key="6">
    <source>
        <dbReference type="EMBL" id="CAK5263359.1"/>
    </source>
</evidence>
<dbReference type="PANTHER" id="PTHR10250:SF26">
    <property type="entry name" value="GLUTATHIONE S-TRANSFERASE 3, MITOCHONDRIAL"/>
    <property type="match status" value="1"/>
</dbReference>
<evidence type="ECO:0000256" key="1">
    <source>
        <dbReference type="ARBA" id="ARBA00004141"/>
    </source>
</evidence>
<accession>A0AAD2GW32</accession>
<dbReference type="InterPro" id="IPR001129">
    <property type="entry name" value="Membr-assoc_MAPEG"/>
</dbReference>
<evidence type="ECO:0000256" key="4">
    <source>
        <dbReference type="ARBA" id="ARBA00023136"/>
    </source>
</evidence>
<feature type="transmembrane region" description="Helical" evidence="5">
    <location>
        <begin position="6"/>
        <end position="26"/>
    </location>
</feature>
<dbReference type="GO" id="GO:0016020">
    <property type="term" value="C:membrane"/>
    <property type="evidence" value="ECO:0007669"/>
    <property type="project" value="UniProtKB-SubCell"/>
</dbReference>
<comment type="caution">
    <text evidence="6">The sequence shown here is derived from an EMBL/GenBank/DDBJ whole genome shotgun (WGS) entry which is preliminary data.</text>
</comment>
<dbReference type="AlphaFoldDB" id="A0AAD2GW32"/>
<sequence length="152" mass="16167">MTSTITVPTGFSWVAAALASTTILLMGQSITVSKHRAAAGIAYPQLYADKEEASKNPLAHKFNCVQRAHQNTIENIAQVYMMTLVLSLTSPRAAATGLGLWIVSRVAYTVGYASGKPENRNNIFNLGTYLPGQLTLLGGSIYSAYTLVAAGI</sequence>
<dbReference type="Proteomes" id="UP001295794">
    <property type="component" value="Unassembled WGS sequence"/>
</dbReference>
<dbReference type="GO" id="GO:0004364">
    <property type="term" value="F:glutathione transferase activity"/>
    <property type="evidence" value="ECO:0007669"/>
    <property type="project" value="TreeGrafter"/>
</dbReference>
<evidence type="ECO:0000256" key="2">
    <source>
        <dbReference type="ARBA" id="ARBA00022692"/>
    </source>
</evidence>
<dbReference type="GO" id="GO:0004602">
    <property type="term" value="F:glutathione peroxidase activity"/>
    <property type="evidence" value="ECO:0007669"/>
    <property type="project" value="TreeGrafter"/>
</dbReference>
<protein>
    <recommendedName>
        <fullName evidence="8">Membrane-associated proteins in eicosanoid and glutathione metabolism</fullName>
    </recommendedName>
</protein>
<organism evidence="6 7">
    <name type="scientific">Mycena citricolor</name>
    <dbReference type="NCBI Taxonomy" id="2018698"/>
    <lineage>
        <taxon>Eukaryota</taxon>
        <taxon>Fungi</taxon>
        <taxon>Dikarya</taxon>
        <taxon>Basidiomycota</taxon>
        <taxon>Agaricomycotina</taxon>
        <taxon>Agaricomycetes</taxon>
        <taxon>Agaricomycetidae</taxon>
        <taxon>Agaricales</taxon>
        <taxon>Marasmiineae</taxon>
        <taxon>Mycenaceae</taxon>
        <taxon>Mycena</taxon>
    </lineage>
</organism>
<dbReference type="Pfam" id="PF01124">
    <property type="entry name" value="MAPEG"/>
    <property type="match status" value="1"/>
</dbReference>
<evidence type="ECO:0000256" key="3">
    <source>
        <dbReference type="ARBA" id="ARBA00022989"/>
    </source>
</evidence>
<dbReference type="GO" id="GO:0005783">
    <property type="term" value="C:endoplasmic reticulum"/>
    <property type="evidence" value="ECO:0007669"/>
    <property type="project" value="TreeGrafter"/>
</dbReference>
<dbReference type="PANTHER" id="PTHR10250">
    <property type="entry name" value="MICROSOMAL GLUTATHIONE S-TRANSFERASE"/>
    <property type="match status" value="1"/>
</dbReference>
<dbReference type="EMBL" id="CAVNYO010000040">
    <property type="protein sequence ID" value="CAK5263359.1"/>
    <property type="molecule type" value="Genomic_DNA"/>
</dbReference>
<dbReference type="Gene3D" id="1.20.120.550">
    <property type="entry name" value="Membrane associated eicosanoid/glutathione metabolism-like domain"/>
    <property type="match status" value="1"/>
</dbReference>
<keyword evidence="7" id="KW-1185">Reference proteome</keyword>
<keyword evidence="2 5" id="KW-0812">Transmembrane</keyword>
<evidence type="ECO:0008006" key="8">
    <source>
        <dbReference type="Google" id="ProtNLM"/>
    </source>
</evidence>
<proteinExistence type="predicted"/>